<protein>
    <submittedName>
        <fullName evidence="3">NAD(P)H-binding protein</fullName>
    </submittedName>
</protein>
<dbReference type="RefSeq" id="WP_259508831.1">
    <property type="nucleotide sequence ID" value="NZ_JANLCM010000002.1"/>
</dbReference>
<dbReference type="PANTHER" id="PTHR43162">
    <property type="match status" value="1"/>
</dbReference>
<proteinExistence type="predicted"/>
<feature type="domain" description="NmrA-like" evidence="2">
    <location>
        <begin position="3"/>
        <end position="268"/>
    </location>
</feature>
<organism evidence="3 4">
    <name type="scientific">Herbiconiux aconitum</name>
    <dbReference type="NCBI Taxonomy" id="2970913"/>
    <lineage>
        <taxon>Bacteria</taxon>
        <taxon>Bacillati</taxon>
        <taxon>Actinomycetota</taxon>
        <taxon>Actinomycetes</taxon>
        <taxon>Micrococcales</taxon>
        <taxon>Microbacteriaceae</taxon>
        <taxon>Herbiconiux</taxon>
    </lineage>
</organism>
<accession>A0ABT2GT69</accession>
<dbReference type="InterPro" id="IPR036291">
    <property type="entry name" value="NAD(P)-bd_dom_sf"/>
</dbReference>
<dbReference type="Gene3D" id="3.90.25.10">
    <property type="entry name" value="UDP-galactose 4-epimerase, domain 1"/>
    <property type="match status" value="1"/>
</dbReference>
<keyword evidence="4" id="KW-1185">Reference proteome</keyword>
<comment type="caution">
    <text evidence="3">The sequence shown here is derived from an EMBL/GenBank/DDBJ whole genome shotgun (WGS) entry which is preliminary data.</text>
</comment>
<reference evidence="3" key="1">
    <citation type="submission" date="2022-08" db="EMBL/GenBank/DDBJ databases">
        <authorList>
            <person name="Deng Y."/>
            <person name="Han X.-F."/>
            <person name="Zhang Y.-Q."/>
        </authorList>
    </citation>
    <scope>NUCLEOTIDE SEQUENCE</scope>
    <source>
        <strain evidence="3">CPCC 205763</strain>
    </source>
</reference>
<dbReference type="PANTHER" id="PTHR43162:SF1">
    <property type="entry name" value="PRESTALK A DIFFERENTIATION PROTEIN A"/>
    <property type="match status" value="1"/>
</dbReference>
<dbReference type="Pfam" id="PF05368">
    <property type="entry name" value="NmrA"/>
    <property type="match status" value="1"/>
</dbReference>
<gene>
    <name evidence="3" type="ORF">N1027_14430</name>
</gene>
<dbReference type="InterPro" id="IPR008030">
    <property type="entry name" value="NmrA-like"/>
</dbReference>
<evidence type="ECO:0000256" key="1">
    <source>
        <dbReference type="SAM" id="MobiDB-lite"/>
    </source>
</evidence>
<evidence type="ECO:0000313" key="3">
    <source>
        <dbReference type="EMBL" id="MCS5719331.1"/>
    </source>
</evidence>
<dbReference type="EMBL" id="JANLCM010000002">
    <property type="protein sequence ID" value="MCS5719331.1"/>
    <property type="molecule type" value="Genomic_DNA"/>
</dbReference>
<dbReference type="Gene3D" id="3.40.50.720">
    <property type="entry name" value="NAD(P)-binding Rossmann-like Domain"/>
    <property type="match status" value="1"/>
</dbReference>
<feature type="region of interest" description="Disordered" evidence="1">
    <location>
        <begin position="246"/>
        <end position="266"/>
    </location>
</feature>
<evidence type="ECO:0000313" key="4">
    <source>
        <dbReference type="Proteomes" id="UP001165584"/>
    </source>
</evidence>
<name>A0ABT2GT69_9MICO</name>
<evidence type="ECO:0000259" key="2">
    <source>
        <dbReference type="Pfam" id="PF05368"/>
    </source>
</evidence>
<dbReference type="SUPFAM" id="SSF51735">
    <property type="entry name" value="NAD(P)-binding Rossmann-fold domains"/>
    <property type="match status" value="1"/>
</dbReference>
<dbReference type="Proteomes" id="UP001165584">
    <property type="component" value="Unassembled WGS sequence"/>
</dbReference>
<sequence>MHIVTVGGTGTTGVPLVNDLLGAGVHVKVLTRDAARAREVLHDSDLLTLATPDFADAEAVAGEMRGADAAFVAMLALGPDGETSRRVLTAAHEAGVPYVLRISVLSASPTSLALNQRSHAAIDEFAASLAFAYTALRPALFMTSVLAVAADIRATGSWSQSATTGRNPLVDPLDVSLVAARILRRPELRDPVIEVTGPQILSWPDVAEILTGVLGKPVSYVPIPEDTMLSRLADKGVPELMREVAASRDQANDAGENDRLSSAVMSILGRPPRDLGSYLRDHRSSFQ</sequence>
<dbReference type="InterPro" id="IPR051604">
    <property type="entry name" value="Ergot_Alk_Oxidoreductase"/>
</dbReference>